<evidence type="ECO:0000256" key="1">
    <source>
        <dbReference type="SAM" id="Phobius"/>
    </source>
</evidence>
<organism evidence="2 3">
    <name type="scientific">Dissophora globulifera</name>
    <dbReference type="NCBI Taxonomy" id="979702"/>
    <lineage>
        <taxon>Eukaryota</taxon>
        <taxon>Fungi</taxon>
        <taxon>Fungi incertae sedis</taxon>
        <taxon>Mucoromycota</taxon>
        <taxon>Mortierellomycotina</taxon>
        <taxon>Mortierellomycetes</taxon>
        <taxon>Mortierellales</taxon>
        <taxon>Mortierellaceae</taxon>
        <taxon>Dissophora</taxon>
    </lineage>
</organism>
<evidence type="ECO:0000313" key="2">
    <source>
        <dbReference type="EMBL" id="KAG0317165.1"/>
    </source>
</evidence>
<comment type="caution">
    <text evidence="2">The sequence shown here is derived from an EMBL/GenBank/DDBJ whole genome shotgun (WGS) entry which is preliminary data.</text>
</comment>
<gene>
    <name evidence="2" type="ORF">BGZ99_006456</name>
</gene>
<evidence type="ECO:0000313" key="3">
    <source>
        <dbReference type="Proteomes" id="UP000738325"/>
    </source>
</evidence>
<protein>
    <submittedName>
        <fullName evidence="2">Uncharacterized protein</fullName>
    </submittedName>
</protein>
<keyword evidence="1" id="KW-1133">Transmembrane helix</keyword>
<proteinExistence type="predicted"/>
<dbReference type="Proteomes" id="UP000738325">
    <property type="component" value="Unassembled WGS sequence"/>
</dbReference>
<sequence length="386" mass="39607">MGVVPENIACYIISHHDCYISLGIFNVWGGHTADKRTRWTFIPVPHRPSSHNVYYIQSYNDKYLRREASGCISRSRRRYHECEWVVDPLPNGKYTLHSTEYLVCEKNGWILANRKEASQWEEWTITSEYNPDKLTGPSGRAHLGYAVGGFFAGLATATGVGIGIASSMGTAGAAGASATGAGCTAVVTKTAVIGKTTTTAAATIGGKGAVGVTGATGAGCASAAGAGGAAAVTKTAAIGKMAAAVMGGNSAVGGTGATGSGVAAAAMKTVVMNGVALFAGEIFKEVNERKGPQKVVDASFKLFENGASGDGASYQTSTRQAGAVPVEAYASYAGGDGGGNQTATRQAGPVPVEAFAPQRGMMAKIGMTAFLAILLAFLPNLYNHTK</sequence>
<name>A0A9P6USC9_9FUNG</name>
<feature type="transmembrane region" description="Helical" evidence="1">
    <location>
        <begin position="361"/>
        <end position="382"/>
    </location>
</feature>
<dbReference type="EMBL" id="JAAAIP010000438">
    <property type="protein sequence ID" value="KAG0317165.1"/>
    <property type="molecule type" value="Genomic_DNA"/>
</dbReference>
<keyword evidence="1" id="KW-0472">Membrane</keyword>
<keyword evidence="3" id="KW-1185">Reference proteome</keyword>
<dbReference type="InterPro" id="IPR008999">
    <property type="entry name" value="Actin-crosslinking"/>
</dbReference>
<dbReference type="OrthoDB" id="8954335at2759"/>
<dbReference type="AlphaFoldDB" id="A0A9P6USC9"/>
<dbReference type="SUPFAM" id="SSF50405">
    <property type="entry name" value="Actin-crosslinking proteins"/>
    <property type="match status" value="1"/>
</dbReference>
<reference evidence="2" key="1">
    <citation type="journal article" date="2020" name="Fungal Divers.">
        <title>Resolving the Mortierellaceae phylogeny through synthesis of multi-gene phylogenetics and phylogenomics.</title>
        <authorList>
            <person name="Vandepol N."/>
            <person name="Liber J."/>
            <person name="Desiro A."/>
            <person name="Na H."/>
            <person name="Kennedy M."/>
            <person name="Barry K."/>
            <person name="Grigoriev I.V."/>
            <person name="Miller A.N."/>
            <person name="O'Donnell K."/>
            <person name="Stajich J.E."/>
            <person name="Bonito G."/>
        </authorList>
    </citation>
    <scope>NUCLEOTIDE SEQUENCE</scope>
    <source>
        <strain evidence="2">REB-010B</strain>
    </source>
</reference>
<keyword evidence="1" id="KW-0812">Transmembrane</keyword>
<dbReference type="Gene3D" id="2.80.10.50">
    <property type="match status" value="1"/>
</dbReference>
<accession>A0A9P6USC9</accession>
<dbReference type="CDD" id="cd00257">
    <property type="entry name" value="beta-trefoil_FSCN-like"/>
    <property type="match status" value="1"/>
</dbReference>